<dbReference type="Proteomes" id="UP001281147">
    <property type="component" value="Unassembled WGS sequence"/>
</dbReference>
<proteinExistence type="predicted"/>
<dbReference type="EMBL" id="JAUTXU010000370">
    <property type="protein sequence ID" value="KAK3683084.1"/>
    <property type="molecule type" value="Genomic_DNA"/>
</dbReference>
<comment type="caution">
    <text evidence="1">The sequence shown here is derived from an EMBL/GenBank/DDBJ whole genome shotgun (WGS) entry which is preliminary data.</text>
</comment>
<protein>
    <submittedName>
        <fullName evidence="1">Uncharacterized protein</fullName>
    </submittedName>
</protein>
<name>A0ACC3MAV4_9PEZI</name>
<evidence type="ECO:0000313" key="2">
    <source>
        <dbReference type="Proteomes" id="UP001281147"/>
    </source>
</evidence>
<accession>A0ACC3MAV4</accession>
<gene>
    <name evidence="1" type="ORF">LTR37_020569</name>
</gene>
<reference evidence="1" key="1">
    <citation type="submission" date="2023-07" db="EMBL/GenBank/DDBJ databases">
        <title>Black Yeasts Isolated from many extreme environments.</title>
        <authorList>
            <person name="Coleine C."/>
            <person name="Stajich J.E."/>
            <person name="Selbmann L."/>
        </authorList>
    </citation>
    <scope>NUCLEOTIDE SEQUENCE</scope>
    <source>
        <strain evidence="1">CCFEE 5714</strain>
    </source>
</reference>
<sequence>MDLTNQPPTISVTLHDLQADTVSLETLEQAFGPASLGVIIVTDLPPEYVALRQRVLSLASYLAALPDRELGWSLGKETLASGRYDTLKGSFYAQPIYNTQLEARARRLYPQVPEFTSPNLWPSEDVLPGFRESLEGLCTLVVDVAGEVAKNCDRYGVEKLDGYEKGMLEGIVRGSVATKARLLHYYPPPPPSSSSSSLPAEPEEQRPDSAVGIDDGWCTTHKDLGALTGLTSQMYIDESLHTPQSTSSGDVPNLPELDAHPDPQAGLWIKNRSGSKTQVHIPRDALAFQTGEALEVITRGAFHAVPHFVRGPAAGAGSSSIARNTLAVFTQPNLWEMVDDERDFAAFGQFSLGKTV</sequence>
<organism evidence="1 2">
    <name type="scientific">Vermiconidia calcicola</name>
    <dbReference type="NCBI Taxonomy" id="1690605"/>
    <lineage>
        <taxon>Eukaryota</taxon>
        <taxon>Fungi</taxon>
        <taxon>Dikarya</taxon>
        <taxon>Ascomycota</taxon>
        <taxon>Pezizomycotina</taxon>
        <taxon>Dothideomycetes</taxon>
        <taxon>Dothideomycetidae</taxon>
        <taxon>Mycosphaerellales</taxon>
        <taxon>Extremaceae</taxon>
        <taxon>Vermiconidia</taxon>
    </lineage>
</organism>
<evidence type="ECO:0000313" key="1">
    <source>
        <dbReference type="EMBL" id="KAK3683084.1"/>
    </source>
</evidence>
<keyword evidence="2" id="KW-1185">Reference proteome</keyword>